<dbReference type="CDD" id="cd06587">
    <property type="entry name" value="VOC"/>
    <property type="match status" value="1"/>
</dbReference>
<reference evidence="2" key="1">
    <citation type="submission" date="2021-04" db="EMBL/GenBank/DDBJ databases">
        <title>Sequencing of actinobacteria type strains.</title>
        <authorList>
            <person name="Nguyen G.-S."/>
            <person name="Wentzel A."/>
        </authorList>
    </citation>
    <scope>NUCLEOTIDE SEQUENCE</scope>
    <source>
        <strain evidence="2">DSM 42095</strain>
    </source>
</reference>
<dbReference type="InterPro" id="IPR058998">
    <property type="entry name" value="YycE-like_N"/>
</dbReference>
<keyword evidence="3" id="KW-1185">Reference proteome</keyword>
<dbReference type="PROSITE" id="PS51819">
    <property type="entry name" value="VOC"/>
    <property type="match status" value="1"/>
</dbReference>
<feature type="domain" description="VOC" evidence="1">
    <location>
        <begin position="7"/>
        <end position="135"/>
    </location>
</feature>
<dbReference type="Gene3D" id="3.10.180.10">
    <property type="entry name" value="2,3-Dihydroxybiphenyl 1,2-Dioxygenase, domain 1"/>
    <property type="match status" value="1"/>
</dbReference>
<dbReference type="SUPFAM" id="SSF54593">
    <property type="entry name" value="Glyoxalase/Bleomycin resistance protein/Dihydroxybiphenyl dioxygenase"/>
    <property type="match status" value="1"/>
</dbReference>
<protein>
    <submittedName>
        <fullName evidence="2">VOC family protein</fullName>
    </submittedName>
</protein>
<gene>
    <name evidence="2" type="ORF">KDA82_29195</name>
</gene>
<accession>A0A8T4IZ25</accession>
<proteinExistence type="predicted"/>
<evidence type="ECO:0000313" key="3">
    <source>
        <dbReference type="Proteomes" id="UP000675554"/>
    </source>
</evidence>
<dbReference type="Pfam" id="PF22659">
    <property type="entry name" value="YycE-like_C"/>
    <property type="match status" value="1"/>
</dbReference>
<organism evidence="2 3">
    <name type="scientific">Streptomyces daliensis</name>
    <dbReference type="NCBI Taxonomy" id="299421"/>
    <lineage>
        <taxon>Bacteria</taxon>
        <taxon>Bacillati</taxon>
        <taxon>Actinomycetota</taxon>
        <taxon>Actinomycetes</taxon>
        <taxon>Kitasatosporales</taxon>
        <taxon>Streptomycetaceae</taxon>
        <taxon>Streptomyces</taxon>
    </lineage>
</organism>
<dbReference type="InterPro" id="IPR058997">
    <property type="entry name" value="YycE-like_C"/>
</dbReference>
<comment type="caution">
    <text evidence="2">The sequence shown here is derived from an EMBL/GenBank/DDBJ whole genome shotgun (WGS) entry which is preliminary data.</text>
</comment>
<dbReference type="EMBL" id="JAGSMN010000801">
    <property type="protein sequence ID" value="MBR7677005.1"/>
    <property type="molecule type" value="Genomic_DNA"/>
</dbReference>
<dbReference type="InterPro" id="IPR029068">
    <property type="entry name" value="Glyas_Bleomycin-R_OHBP_Dase"/>
</dbReference>
<dbReference type="Proteomes" id="UP000675554">
    <property type="component" value="Unassembled WGS sequence"/>
</dbReference>
<dbReference type="AlphaFoldDB" id="A0A8T4IZ25"/>
<name>A0A8T4IZ25_9ACTN</name>
<evidence type="ECO:0000313" key="2">
    <source>
        <dbReference type="EMBL" id="MBR7677005.1"/>
    </source>
</evidence>
<evidence type="ECO:0000259" key="1">
    <source>
        <dbReference type="PROSITE" id="PS51819"/>
    </source>
</evidence>
<sequence length="142" mass="15648">MPLNGSAPVRIARPSRDLAAAERFWTRGLGLEVLFRKEAAAAEDGPGAEYGLLMLGWRDAGWHLELADCPDDPVRPSPTDEDLLVVYLDGPVSPELLRALEENGGKRVAARNAYWDTWGVTVEDPDGYRLVLCTRQWSNAGE</sequence>
<dbReference type="InterPro" id="IPR037523">
    <property type="entry name" value="VOC_core"/>
</dbReference>
<dbReference type="Pfam" id="PF22658">
    <property type="entry name" value="YycE-like_N"/>
    <property type="match status" value="1"/>
</dbReference>